<evidence type="ECO:0000256" key="2">
    <source>
        <dbReference type="ARBA" id="ARBA00022692"/>
    </source>
</evidence>
<dbReference type="InterPro" id="IPR011701">
    <property type="entry name" value="MFS"/>
</dbReference>
<comment type="caution">
    <text evidence="8">The sequence shown here is derived from an EMBL/GenBank/DDBJ whole genome shotgun (WGS) entry which is preliminary data.</text>
</comment>
<feature type="transmembrane region" description="Helical" evidence="6">
    <location>
        <begin position="246"/>
        <end position="269"/>
    </location>
</feature>
<dbReference type="GO" id="GO:0022857">
    <property type="term" value="F:transmembrane transporter activity"/>
    <property type="evidence" value="ECO:0007669"/>
    <property type="project" value="InterPro"/>
</dbReference>
<feature type="transmembrane region" description="Helical" evidence="6">
    <location>
        <begin position="49"/>
        <end position="67"/>
    </location>
</feature>
<evidence type="ECO:0000259" key="7">
    <source>
        <dbReference type="PROSITE" id="PS50850"/>
    </source>
</evidence>
<proteinExistence type="predicted"/>
<evidence type="ECO:0000313" key="8">
    <source>
        <dbReference type="EMBL" id="OZM73460.1"/>
    </source>
</evidence>
<feature type="domain" description="Major facilitator superfamily (MFS) profile" evidence="7">
    <location>
        <begin position="40"/>
        <end position="420"/>
    </location>
</feature>
<feature type="transmembrane region" description="Helical" evidence="6">
    <location>
        <begin position="202"/>
        <end position="225"/>
    </location>
</feature>
<protein>
    <submittedName>
        <fullName evidence="8">MFS transporter</fullName>
    </submittedName>
</protein>
<dbReference type="InterPro" id="IPR036259">
    <property type="entry name" value="MFS_trans_sf"/>
</dbReference>
<sequence>MSQSADPASADTASADTASADTAHGRTTLADYRVALGVPGSRRPVVSSLLARLPIAMIGISALLYVQHQTGSFATAGLVSASSLVGVSLGSVLQGRLIDRFGPTRPLVITTTIFTIALTALALAIESRGSTALLVTLATAVGLSEPMVGSASRALWGRLLPPGSARNAAYSYEAISMEAFFILGPGFAGLLITAPWPGTGMVVGGLCMITGALSFALSPTVRAWGPATERGGGRLLGALAAPGMRTLALAALGFGMVIGFVEVAVPAAATEAGSPAVGGLLLSAWSVSSVAFGVAYSLRPWPRRMGMRLPVLLAAFGACVAILAWPSTLWGLAIAMLAAGALITPQSTSHSAAIEIVAPRNSAAEAFGWVLTAITLGLAFGQSISGYLVEHSGPPAAFLAAAVVAIALAGVVLARRGTVREPETPVERVPAVAGV</sequence>
<dbReference type="PROSITE" id="PS50850">
    <property type="entry name" value="MFS"/>
    <property type="match status" value="1"/>
</dbReference>
<evidence type="ECO:0000256" key="4">
    <source>
        <dbReference type="ARBA" id="ARBA00023136"/>
    </source>
</evidence>
<dbReference type="GO" id="GO:0005886">
    <property type="term" value="C:plasma membrane"/>
    <property type="evidence" value="ECO:0007669"/>
    <property type="project" value="UniProtKB-SubCell"/>
</dbReference>
<feature type="transmembrane region" description="Helical" evidence="6">
    <location>
        <begin position="366"/>
        <end position="389"/>
    </location>
</feature>
<feature type="transmembrane region" description="Helical" evidence="6">
    <location>
        <begin position="177"/>
        <end position="196"/>
    </location>
</feature>
<feature type="transmembrane region" description="Helical" evidence="6">
    <location>
        <begin position="73"/>
        <end position="95"/>
    </location>
</feature>
<comment type="subcellular location">
    <subcellularLocation>
        <location evidence="1">Cell membrane</location>
        <topology evidence="1">Multi-pass membrane protein</topology>
    </subcellularLocation>
</comment>
<dbReference type="InterPro" id="IPR020846">
    <property type="entry name" value="MFS_dom"/>
</dbReference>
<dbReference type="EMBL" id="NKYE01000005">
    <property type="protein sequence ID" value="OZM73460.1"/>
    <property type="molecule type" value="Genomic_DNA"/>
</dbReference>
<gene>
    <name evidence="8" type="ORF">CFN78_11110</name>
</gene>
<evidence type="ECO:0000256" key="6">
    <source>
        <dbReference type="SAM" id="Phobius"/>
    </source>
</evidence>
<feature type="transmembrane region" description="Helical" evidence="6">
    <location>
        <begin position="395"/>
        <end position="414"/>
    </location>
</feature>
<dbReference type="OrthoDB" id="5171875at2"/>
<dbReference type="PANTHER" id="PTHR23542">
    <property type="match status" value="1"/>
</dbReference>
<evidence type="ECO:0000256" key="5">
    <source>
        <dbReference type="SAM" id="MobiDB-lite"/>
    </source>
</evidence>
<accession>A0A263D4S9</accession>
<keyword evidence="4 6" id="KW-0472">Membrane</keyword>
<dbReference type="InParanoid" id="A0A263D4S9"/>
<evidence type="ECO:0000256" key="1">
    <source>
        <dbReference type="ARBA" id="ARBA00004651"/>
    </source>
</evidence>
<keyword evidence="9" id="KW-1185">Reference proteome</keyword>
<reference evidence="8 9" key="1">
    <citation type="submission" date="2017-07" db="EMBL/GenBank/DDBJ databases">
        <title>Amycolatopsis antarcticus sp. nov., isolated from the surface of an Antarcticus brown macroalga.</title>
        <authorList>
            <person name="Wang J."/>
            <person name="Leiva S."/>
            <person name="Huang J."/>
            <person name="Huang Y."/>
        </authorList>
    </citation>
    <scope>NUCLEOTIDE SEQUENCE [LARGE SCALE GENOMIC DNA]</scope>
    <source>
        <strain evidence="8 9">AU-G6</strain>
    </source>
</reference>
<feature type="transmembrane region" description="Helical" evidence="6">
    <location>
        <begin position="275"/>
        <end position="298"/>
    </location>
</feature>
<dbReference type="RefSeq" id="WP_094862715.1">
    <property type="nucleotide sequence ID" value="NZ_NKYE01000005.1"/>
</dbReference>
<dbReference type="PANTHER" id="PTHR23542:SF1">
    <property type="entry name" value="MAJOR FACILITATOR SUPERFAMILY (MFS) PROFILE DOMAIN-CONTAINING PROTEIN"/>
    <property type="match status" value="1"/>
</dbReference>
<feature type="transmembrane region" description="Helical" evidence="6">
    <location>
        <begin position="305"/>
        <end position="323"/>
    </location>
</feature>
<dbReference type="Proteomes" id="UP000242444">
    <property type="component" value="Unassembled WGS sequence"/>
</dbReference>
<organism evidence="8 9">
    <name type="scientific">Amycolatopsis antarctica</name>
    <dbReference type="NCBI Taxonomy" id="1854586"/>
    <lineage>
        <taxon>Bacteria</taxon>
        <taxon>Bacillati</taxon>
        <taxon>Actinomycetota</taxon>
        <taxon>Actinomycetes</taxon>
        <taxon>Pseudonocardiales</taxon>
        <taxon>Pseudonocardiaceae</taxon>
        <taxon>Amycolatopsis</taxon>
    </lineage>
</organism>
<dbReference type="Gene3D" id="1.20.1250.20">
    <property type="entry name" value="MFS general substrate transporter like domains"/>
    <property type="match status" value="1"/>
</dbReference>
<evidence type="ECO:0000256" key="3">
    <source>
        <dbReference type="ARBA" id="ARBA00022989"/>
    </source>
</evidence>
<keyword evidence="2 6" id="KW-0812">Transmembrane</keyword>
<dbReference type="Pfam" id="PF07690">
    <property type="entry name" value="MFS_1"/>
    <property type="match status" value="1"/>
</dbReference>
<dbReference type="AlphaFoldDB" id="A0A263D4S9"/>
<name>A0A263D4S9_9PSEU</name>
<feature type="transmembrane region" description="Helical" evidence="6">
    <location>
        <begin position="131"/>
        <end position="156"/>
    </location>
</feature>
<feature type="transmembrane region" description="Helical" evidence="6">
    <location>
        <begin position="329"/>
        <end position="345"/>
    </location>
</feature>
<dbReference type="SUPFAM" id="SSF103473">
    <property type="entry name" value="MFS general substrate transporter"/>
    <property type="match status" value="1"/>
</dbReference>
<keyword evidence="3 6" id="KW-1133">Transmembrane helix</keyword>
<feature type="region of interest" description="Disordered" evidence="5">
    <location>
        <begin position="1"/>
        <end position="22"/>
    </location>
</feature>
<evidence type="ECO:0000313" key="9">
    <source>
        <dbReference type="Proteomes" id="UP000242444"/>
    </source>
</evidence>
<feature type="transmembrane region" description="Helical" evidence="6">
    <location>
        <begin position="107"/>
        <end position="125"/>
    </location>
</feature>